<comment type="caution">
    <text evidence="2">The sequence shown here is derived from an EMBL/GenBank/DDBJ whole genome shotgun (WGS) entry which is preliminary data.</text>
</comment>
<dbReference type="RefSeq" id="WP_382406417.1">
    <property type="nucleotide sequence ID" value="NZ_JBHSGU010000002.1"/>
</dbReference>
<evidence type="ECO:0000313" key="3">
    <source>
        <dbReference type="Proteomes" id="UP001595897"/>
    </source>
</evidence>
<gene>
    <name evidence="2" type="ORF">ACFO4O_05820</name>
</gene>
<keyword evidence="1" id="KW-0472">Membrane</keyword>
<dbReference type="PROSITE" id="PS00409">
    <property type="entry name" value="PROKAR_NTER_METHYL"/>
    <property type="match status" value="1"/>
</dbReference>
<evidence type="ECO:0000313" key="2">
    <source>
        <dbReference type="EMBL" id="MFC4699673.1"/>
    </source>
</evidence>
<keyword evidence="3" id="KW-1185">Reference proteome</keyword>
<evidence type="ECO:0000256" key="1">
    <source>
        <dbReference type="SAM" id="Phobius"/>
    </source>
</evidence>
<dbReference type="Proteomes" id="UP001595897">
    <property type="component" value="Unassembled WGS sequence"/>
</dbReference>
<protein>
    <submittedName>
        <fullName evidence="2">Prepilin-type N-terminal cleavage/methylation domain-containing protein</fullName>
    </submittedName>
</protein>
<reference evidence="3" key="1">
    <citation type="journal article" date="2019" name="Int. J. Syst. Evol. Microbiol.">
        <title>The Global Catalogue of Microorganisms (GCM) 10K type strain sequencing project: providing services to taxonomists for standard genome sequencing and annotation.</title>
        <authorList>
            <consortium name="The Broad Institute Genomics Platform"/>
            <consortium name="The Broad Institute Genome Sequencing Center for Infectious Disease"/>
            <person name="Wu L."/>
            <person name="Ma J."/>
        </authorList>
    </citation>
    <scope>NUCLEOTIDE SEQUENCE [LARGE SCALE GENOMIC DNA]</scope>
    <source>
        <strain evidence="3">KACC 12507</strain>
    </source>
</reference>
<dbReference type="SUPFAM" id="SSF54523">
    <property type="entry name" value="Pili subunits"/>
    <property type="match status" value="1"/>
</dbReference>
<dbReference type="Pfam" id="PF07963">
    <property type="entry name" value="N_methyl"/>
    <property type="match status" value="1"/>
</dbReference>
<keyword evidence="1" id="KW-0812">Transmembrane</keyword>
<dbReference type="InterPro" id="IPR012902">
    <property type="entry name" value="N_methyl_site"/>
</dbReference>
<dbReference type="InterPro" id="IPR045584">
    <property type="entry name" value="Pilin-like"/>
</dbReference>
<dbReference type="NCBIfam" id="TIGR02532">
    <property type="entry name" value="IV_pilin_GFxxxE"/>
    <property type="match status" value="1"/>
</dbReference>
<sequence>MNTAKVNKLSARGFTLVELIVVIVIIGILSIFAVPRFIDISSDAKVASIKGIASQIEATVSLARNKARVSGLRPVTTNPAGPSGNLQPEFVVDFGFGSAEVDFRNLCPESIAENSDRLRLLDFIDISGDKIQVRVDNRYTALGFELPASGFSTSQGCFVLYDSQSSPDCTIAIVTNTC</sequence>
<accession>A0ABV9LUP9</accession>
<dbReference type="EMBL" id="JBHSGU010000002">
    <property type="protein sequence ID" value="MFC4699673.1"/>
    <property type="molecule type" value="Genomic_DNA"/>
</dbReference>
<organism evidence="2 3">
    <name type="scientific">Glaciecola siphonariae</name>
    <dbReference type="NCBI Taxonomy" id="521012"/>
    <lineage>
        <taxon>Bacteria</taxon>
        <taxon>Pseudomonadati</taxon>
        <taxon>Pseudomonadota</taxon>
        <taxon>Gammaproteobacteria</taxon>
        <taxon>Alteromonadales</taxon>
        <taxon>Alteromonadaceae</taxon>
        <taxon>Glaciecola</taxon>
    </lineage>
</organism>
<keyword evidence="1" id="KW-1133">Transmembrane helix</keyword>
<name>A0ABV9LUP9_9ALTE</name>
<feature type="transmembrane region" description="Helical" evidence="1">
    <location>
        <begin position="12"/>
        <end position="34"/>
    </location>
</feature>
<proteinExistence type="predicted"/>
<dbReference type="Gene3D" id="3.30.700.10">
    <property type="entry name" value="Glycoprotein, Type 4 Pilin"/>
    <property type="match status" value="1"/>
</dbReference>